<dbReference type="NCBIfam" id="TIGR00199">
    <property type="entry name" value="PncC_domain"/>
    <property type="match status" value="1"/>
</dbReference>
<sequence>MSSNDARALARSLLDLCRSRKLMIATAESCTGGLVAGALTDIPGSSDVIDRGFVTYSNAAKHDLLGVENATLNTFGAVSKETAIAMAVGALENADVDLAVSITGIAGPGGATPGKPVGLVHFAVAARDGRISHREQRFGAIGRSNVRQRSVVEALRMLLELARGPKPPTKAKREVAAGVHKRVARSPRRAAAKRPQPKRPVKPKKT</sequence>
<dbReference type="Pfam" id="PF02464">
    <property type="entry name" value="CinA"/>
    <property type="match status" value="1"/>
</dbReference>
<reference evidence="3 4" key="1">
    <citation type="submission" date="2018-06" db="EMBL/GenBank/DDBJ databases">
        <title>Draft Whole-Genome Sequence of the purple photosynthetic bacterium Rhodospeudomonas palustris XCP.</title>
        <authorList>
            <person name="Rayyan A."/>
            <person name="Meyer T.E."/>
            <person name="Kyndt J.A."/>
        </authorList>
    </citation>
    <scope>NUCLEOTIDE SEQUENCE [LARGE SCALE GENOMIC DNA]</scope>
    <source>
        <strain evidence="3 4">XCP</strain>
    </source>
</reference>
<dbReference type="AlphaFoldDB" id="A0A323UM71"/>
<protein>
    <submittedName>
        <fullName evidence="3">CinA family protein</fullName>
    </submittedName>
</protein>
<organism evidence="3 4">
    <name type="scientific">Rhodopseudomonas palustris</name>
    <dbReference type="NCBI Taxonomy" id="1076"/>
    <lineage>
        <taxon>Bacteria</taxon>
        <taxon>Pseudomonadati</taxon>
        <taxon>Pseudomonadota</taxon>
        <taxon>Alphaproteobacteria</taxon>
        <taxon>Hyphomicrobiales</taxon>
        <taxon>Nitrobacteraceae</taxon>
        <taxon>Rhodopseudomonas</taxon>
    </lineage>
</organism>
<evidence type="ECO:0000259" key="2">
    <source>
        <dbReference type="Pfam" id="PF02464"/>
    </source>
</evidence>
<feature type="region of interest" description="Disordered" evidence="1">
    <location>
        <begin position="164"/>
        <end position="206"/>
    </location>
</feature>
<dbReference type="OrthoDB" id="9801454at2"/>
<comment type="caution">
    <text evidence="3">The sequence shown here is derived from an EMBL/GenBank/DDBJ whole genome shotgun (WGS) entry which is preliminary data.</text>
</comment>
<evidence type="ECO:0000256" key="1">
    <source>
        <dbReference type="SAM" id="MobiDB-lite"/>
    </source>
</evidence>
<dbReference type="InterPro" id="IPR008136">
    <property type="entry name" value="CinA_C"/>
</dbReference>
<dbReference type="EMBL" id="QKQS01000003">
    <property type="protein sequence ID" value="PZA13735.1"/>
    <property type="molecule type" value="Genomic_DNA"/>
</dbReference>
<dbReference type="RefSeq" id="WP_110784216.1">
    <property type="nucleotide sequence ID" value="NZ_QKQS01000003.1"/>
</dbReference>
<dbReference type="InterPro" id="IPR036653">
    <property type="entry name" value="CinA-like_C"/>
</dbReference>
<dbReference type="SUPFAM" id="SSF142433">
    <property type="entry name" value="CinA-like"/>
    <property type="match status" value="1"/>
</dbReference>
<dbReference type="Proteomes" id="UP000248134">
    <property type="component" value="Unassembled WGS sequence"/>
</dbReference>
<dbReference type="Gene3D" id="3.90.950.20">
    <property type="entry name" value="CinA-like"/>
    <property type="match status" value="1"/>
</dbReference>
<evidence type="ECO:0000313" key="4">
    <source>
        <dbReference type="Proteomes" id="UP000248134"/>
    </source>
</evidence>
<proteinExistence type="predicted"/>
<gene>
    <name evidence="3" type="ORF">DNX69_01355</name>
</gene>
<evidence type="ECO:0000313" key="3">
    <source>
        <dbReference type="EMBL" id="PZA13735.1"/>
    </source>
</evidence>
<accession>A0A323UM71</accession>
<feature type="domain" description="CinA C-terminal" evidence="2">
    <location>
        <begin position="8"/>
        <end position="160"/>
    </location>
</feature>
<name>A0A323UM71_RHOPL</name>
<feature type="compositionally biased region" description="Basic residues" evidence="1">
    <location>
        <begin position="179"/>
        <end position="206"/>
    </location>
</feature>